<feature type="transmembrane region" description="Helical" evidence="7">
    <location>
        <begin position="675"/>
        <end position="699"/>
    </location>
</feature>
<feature type="transmembrane region" description="Helical" evidence="7">
    <location>
        <begin position="285"/>
        <end position="307"/>
    </location>
</feature>
<feature type="transmembrane region" description="Helical" evidence="7">
    <location>
        <begin position="728"/>
        <end position="752"/>
    </location>
</feature>
<evidence type="ECO:0000256" key="5">
    <source>
        <dbReference type="ARBA" id="ARBA00023136"/>
    </source>
</evidence>
<keyword evidence="2" id="KW-1003">Cell membrane</keyword>
<reference evidence="9 10" key="1">
    <citation type="journal article" date="2019" name="Int. J. Syst. Evol. Microbiol.">
        <title>The Global Catalogue of Microorganisms (GCM) 10K type strain sequencing project: providing services to taxonomists for standard genome sequencing and annotation.</title>
        <authorList>
            <consortium name="The Broad Institute Genomics Platform"/>
            <consortium name="The Broad Institute Genome Sequencing Center for Infectious Disease"/>
            <person name="Wu L."/>
            <person name="Ma J."/>
        </authorList>
    </citation>
    <scope>NUCLEOTIDE SEQUENCE [LARGE SCALE GENOMIC DNA]</scope>
    <source>
        <strain evidence="9 10">JCM 3325</strain>
    </source>
</reference>
<evidence type="ECO:0000256" key="6">
    <source>
        <dbReference type="SAM" id="MobiDB-lite"/>
    </source>
</evidence>
<feature type="domain" description="ABC3 transporter permease C-terminal" evidence="8">
    <location>
        <begin position="679"/>
        <end position="791"/>
    </location>
</feature>
<sequence length="797" mass="81154">MKARYGIFVTLAFAAALVGSCGVLLESALRAHAPVGRYGPAAAVVTGPQSVSMRIKQPGSDPETQRRPLTERSRVPVAVAARLKTVPGVRDVIADVSFPVTSADGRALTGRTWTRLSEVRTGRPPQTADEVALEAGAPLGQRVMLQVNGSPRPYTVTGVATEGAYFAPPTAAALSGHPAHADALLVIADGNVDAAGLRKAAPGLKVSTGAARGDAEDPSAAAARPDVIEMASSLGAVAIMTALLVAGGLIALSIRERAREFALLRAVGATPGQVRAGIVRENARTAVAAGLVGGTLSLPLGAAMHAAMTRKGVLPDALGLSLSPAPALAALLIVLLIAAVSALLASLRATRIRPVQALGEAAVERPGLPRWRLVTGVLFFVLGLNALGLSAATSGSAAALSVGGLVISLITATAFLGPLIARTGVRVLGGPARRLDPLAGDLAAHAAGAAALRAGAVLTPVALAVAFAGTQLFVQSTMVRATEVQSREATRADQVLVSAGPGLPAEATQAVRRTPGVTAATAVKRTTVVMPVNELGEKQLRSLPARGVAPEGLVRTTDPGIVSGRLGDLRGETVALSRDVAGGTRVGAIKPLWLGDGTRIRPRVVAVYERGLGLGEVLLPRDLVAAHSTSPLDDHVLVSGRADLRPVAARYAGARVVSAREFGAQVSRQLRVEGFMSYVVVASIAGFVVIGLVTTLALATGARRREFALLRLTGATRRQVLRSLRLEAAIVLGTGLVAGSLVAAVTLLSFAMAVGLPVPSVRPVPAVLVLVLVAGSGTAAMLLPARALMRRSSPGTP</sequence>
<feature type="transmembrane region" description="Helical" evidence="7">
    <location>
        <begin position="327"/>
        <end position="350"/>
    </location>
</feature>
<evidence type="ECO:0000256" key="4">
    <source>
        <dbReference type="ARBA" id="ARBA00022989"/>
    </source>
</evidence>
<feature type="transmembrane region" description="Helical" evidence="7">
    <location>
        <begin position="442"/>
        <end position="468"/>
    </location>
</feature>
<gene>
    <name evidence="9" type="ORF">GCM10010191_71740</name>
</gene>
<dbReference type="Proteomes" id="UP001501231">
    <property type="component" value="Unassembled WGS sequence"/>
</dbReference>
<keyword evidence="5 7" id="KW-0472">Membrane</keyword>
<dbReference type="InterPro" id="IPR003838">
    <property type="entry name" value="ABC3_permease_C"/>
</dbReference>
<keyword evidence="10" id="KW-1185">Reference proteome</keyword>
<feature type="transmembrane region" description="Helical" evidence="7">
    <location>
        <begin position="764"/>
        <end position="783"/>
    </location>
</feature>
<accession>A0ABN3JZ69</accession>
<evidence type="ECO:0000313" key="9">
    <source>
        <dbReference type="EMBL" id="GAA2444712.1"/>
    </source>
</evidence>
<feature type="region of interest" description="Disordered" evidence="6">
    <location>
        <begin position="49"/>
        <end position="71"/>
    </location>
</feature>
<comment type="subcellular location">
    <subcellularLocation>
        <location evidence="1">Cell membrane</location>
        <topology evidence="1">Multi-pass membrane protein</topology>
    </subcellularLocation>
</comment>
<organism evidence="9 10">
    <name type="scientific">Actinomadura vinacea</name>
    <dbReference type="NCBI Taxonomy" id="115336"/>
    <lineage>
        <taxon>Bacteria</taxon>
        <taxon>Bacillati</taxon>
        <taxon>Actinomycetota</taxon>
        <taxon>Actinomycetes</taxon>
        <taxon>Streptosporangiales</taxon>
        <taxon>Thermomonosporaceae</taxon>
        <taxon>Actinomadura</taxon>
    </lineage>
</organism>
<keyword evidence="4 7" id="KW-1133">Transmembrane helix</keyword>
<evidence type="ECO:0000313" key="10">
    <source>
        <dbReference type="Proteomes" id="UP001501231"/>
    </source>
</evidence>
<comment type="caution">
    <text evidence="9">The sequence shown here is derived from an EMBL/GenBank/DDBJ whole genome shotgun (WGS) entry which is preliminary data.</text>
</comment>
<dbReference type="EMBL" id="BAAARW010000028">
    <property type="protein sequence ID" value="GAA2444712.1"/>
    <property type="molecule type" value="Genomic_DNA"/>
</dbReference>
<keyword evidence="3 7" id="KW-0812">Transmembrane</keyword>
<dbReference type="RefSeq" id="WP_344595120.1">
    <property type="nucleotide sequence ID" value="NZ_BAAARW010000028.1"/>
</dbReference>
<name>A0ABN3JZ69_9ACTN</name>
<evidence type="ECO:0000256" key="1">
    <source>
        <dbReference type="ARBA" id="ARBA00004651"/>
    </source>
</evidence>
<dbReference type="PANTHER" id="PTHR30287:SF1">
    <property type="entry name" value="INNER MEMBRANE PROTEIN"/>
    <property type="match status" value="1"/>
</dbReference>
<evidence type="ECO:0000256" key="3">
    <source>
        <dbReference type="ARBA" id="ARBA00022692"/>
    </source>
</evidence>
<feature type="transmembrane region" description="Helical" evidence="7">
    <location>
        <begin position="398"/>
        <end position="421"/>
    </location>
</feature>
<protein>
    <submittedName>
        <fullName evidence="9">ABC transporter permease</fullName>
    </submittedName>
</protein>
<proteinExistence type="predicted"/>
<feature type="domain" description="ABC3 transporter permease C-terminal" evidence="8">
    <location>
        <begin position="234"/>
        <end position="353"/>
    </location>
</feature>
<feature type="transmembrane region" description="Helical" evidence="7">
    <location>
        <begin position="371"/>
        <end position="392"/>
    </location>
</feature>
<dbReference type="InterPro" id="IPR038766">
    <property type="entry name" value="Membrane_comp_ABC_pdt"/>
</dbReference>
<evidence type="ECO:0000256" key="7">
    <source>
        <dbReference type="SAM" id="Phobius"/>
    </source>
</evidence>
<dbReference type="PANTHER" id="PTHR30287">
    <property type="entry name" value="MEMBRANE COMPONENT OF PREDICTED ABC SUPERFAMILY METABOLITE UPTAKE TRANSPORTER"/>
    <property type="match status" value="1"/>
</dbReference>
<evidence type="ECO:0000256" key="2">
    <source>
        <dbReference type="ARBA" id="ARBA00022475"/>
    </source>
</evidence>
<feature type="transmembrane region" description="Helical" evidence="7">
    <location>
        <begin position="234"/>
        <end position="254"/>
    </location>
</feature>
<evidence type="ECO:0000259" key="8">
    <source>
        <dbReference type="Pfam" id="PF02687"/>
    </source>
</evidence>
<dbReference type="Pfam" id="PF02687">
    <property type="entry name" value="FtsX"/>
    <property type="match status" value="2"/>
</dbReference>
<dbReference type="PROSITE" id="PS51257">
    <property type="entry name" value="PROKAR_LIPOPROTEIN"/>
    <property type="match status" value="1"/>
</dbReference>